<evidence type="ECO:0000313" key="4">
    <source>
        <dbReference type="Proteomes" id="UP000591948"/>
    </source>
</evidence>
<gene>
    <name evidence="1" type="ORF">HKBW3S06_01131</name>
    <name evidence="2" type="ORF">HKBW3S33_01742</name>
</gene>
<keyword evidence="4" id="KW-1185">Reference proteome</keyword>
<evidence type="ECO:0000313" key="1">
    <source>
        <dbReference type="EMBL" id="GFP21905.1"/>
    </source>
</evidence>
<dbReference type="Proteomes" id="UP000591948">
    <property type="component" value="Unassembled WGS sequence"/>
</dbReference>
<dbReference type="RefSeq" id="WP_176226978.1">
    <property type="nucleotide sequence ID" value="NZ_BLRV01000135.1"/>
</dbReference>
<comment type="caution">
    <text evidence="2">The sequence shown here is derived from an EMBL/GenBank/DDBJ whole genome shotgun (WGS) entry which is preliminary data.</text>
</comment>
<evidence type="ECO:0008006" key="5">
    <source>
        <dbReference type="Google" id="ProtNLM"/>
    </source>
</evidence>
<reference evidence="3 4" key="1">
    <citation type="journal article" date="2020" name="Front. Microbiol.">
        <title>Single-cell genomics of novel Actinobacteria with the Wood-Ljungdahl pathway discovered in a serpentinizing system.</title>
        <authorList>
            <person name="Merino N."/>
            <person name="Kawai M."/>
            <person name="Boyd E.S."/>
            <person name="Colman D.R."/>
            <person name="McGlynn S.E."/>
            <person name="Nealson K.H."/>
            <person name="Kurokawa K."/>
            <person name="Hongoh Y."/>
        </authorList>
    </citation>
    <scope>NUCLEOTIDE SEQUENCE [LARGE SCALE GENOMIC DNA]</scope>
    <source>
        <strain evidence="1 3">S06</strain>
        <strain evidence="2 4">S33</strain>
    </source>
</reference>
<dbReference type="PANTHER" id="PTHR39550">
    <property type="entry name" value="SLL0658 PROTEIN"/>
    <property type="match status" value="1"/>
</dbReference>
<organism evidence="2 4">
    <name type="scientific">Candidatus Hakubella thermalkaliphila</name>
    <dbReference type="NCBI Taxonomy" id="2754717"/>
    <lineage>
        <taxon>Bacteria</taxon>
        <taxon>Bacillati</taxon>
        <taxon>Actinomycetota</taxon>
        <taxon>Actinomycetota incertae sedis</taxon>
        <taxon>Candidatus Hakubellales</taxon>
        <taxon>Candidatus Hakubellaceae</taxon>
        <taxon>Candidatus Hakubella</taxon>
    </lineage>
</organism>
<dbReference type="AlphaFoldDB" id="A0A6V8P7L4"/>
<accession>A0A6V8P7L4</accession>
<evidence type="ECO:0000313" key="2">
    <source>
        <dbReference type="EMBL" id="GFP28327.1"/>
    </source>
</evidence>
<dbReference type="EMBL" id="BLRY01000178">
    <property type="protein sequence ID" value="GFP28327.1"/>
    <property type="molecule type" value="Genomic_DNA"/>
</dbReference>
<protein>
    <recommendedName>
        <fullName evidence="5">DUF3368 domain-containing protein</fullName>
    </recommendedName>
</protein>
<dbReference type="Proteomes" id="UP000580051">
    <property type="component" value="Unassembled WGS sequence"/>
</dbReference>
<evidence type="ECO:0000313" key="3">
    <source>
        <dbReference type="Proteomes" id="UP000580051"/>
    </source>
</evidence>
<dbReference type="InterPro" id="IPR021799">
    <property type="entry name" value="PIN-like_prokaryotic"/>
</dbReference>
<dbReference type="Pfam" id="PF11848">
    <property type="entry name" value="DUF3368"/>
    <property type="match status" value="1"/>
</dbReference>
<dbReference type="PANTHER" id="PTHR39550:SF1">
    <property type="entry name" value="SLL0658 PROTEIN"/>
    <property type="match status" value="1"/>
</dbReference>
<proteinExistence type="predicted"/>
<dbReference type="EMBL" id="BLRV01000135">
    <property type="protein sequence ID" value="GFP21905.1"/>
    <property type="molecule type" value="Genomic_DNA"/>
</dbReference>
<sequence>MPETVICDTSPIFYLYRLRQLDLLKRLYGVIVVPQPVIDELEQGGAEGEDVPELATYPWIQVKSVCIPRVITLVTDLGPGEASVLTLALELPDVLVILDDLLARRIAELQGLRITGTAGVLLKAKQQGYVEAIAPIIQQLVNLGFRISNRLQQDILRLAGESHD</sequence>
<name>A0A6V8P7L4_9ACTN</name>